<dbReference type="RefSeq" id="WP_014668257.1">
    <property type="nucleotide sequence ID" value="NZ_CP008918.1"/>
</dbReference>
<dbReference type="EMBL" id="MG023085">
    <property type="protein sequence ID" value="AWW87147.1"/>
    <property type="molecule type" value="Genomic_DNA"/>
</dbReference>
<feature type="coiled-coil region" evidence="1">
    <location>
        <begin position="52"/>
        <end position="79"/>
    </location>
</feature>
<dbReference type="AlphaFoldDB" id="A0A2Z4K4Q9"/>
<dbReference type="EMBL" id="MG023086">
    <property type="protein sequence ID" value="AWW87195.1"/>
    <property type="molecule type" value="Genomic_DNA"/>
</dbReference>
<sequence>MFARLIKGLFSSSLGKHLINGILIAVVSIWGYYQAYKSGYQASRLEFEIIKNQVVQAQLLALDKQIKQANQANLALSENLGRYQQLGDKTTDELQKILAKTNELRRHCQFNADSMHALNLARTRAAQAVTRGIGNTMSSTSAITNESK</sequence>
<dbReference type="KEGG" id="pmul:DR93_1408"/>
<accession>A0A2Z4K4Q9</accession>
<protein>
    <recommendedName>
        <fullName evidence="4">DUF2570 domain-containing protein</fullName>
    </recommendedName>
</protein>
<organism evidence="2">
    <name type="scientific">Pasteurella multocida</name>
    <dbReference type="NCBI Taxonomy" id="747"/>
    <lineage>
        <taxon>Bacteria</taxon>
        <taxon>Pseudomonadati</taxon>
        <taxon>Pseudomonadota</taxon>
        <taxon>Gammaproteobacteria</taxon>
        <taxon>Pasteurellales</taxon>
        <taxon>Pasteurellaceae</taxon>
        <taxon>Pasteurella</taxon>
    </lineage>
</organism>
<proteinExistence type="predicted"/>
<evidence type="ECO:0000313" key="3">
    <source>
        <dbReference type="EMBL" id="AWW87195.1"/>
    </source>
</evidence>
<evidence type="ECO:0000256" key="1">
    <source>
        <dbReference type="SAM" id="Coils"/>
    </source>
</evidence>
<name>A0A2Z4K4Q9_PASMD</name>
<reference evidence="2" key="1">
    <citation type="submission" date="2017-09" db="EMBL/GenBank/DDBJ databases">
        <title>Pathogenic variability among Pasteurella multocida A isolates from Brazilian pig farms.</title>
        <authorList>
            <person name="Oliveira J.X."/>
            <person name="Mores M.A.Z."/>
            <person name="Rebellato R."/>
            <person name="Kich J.D."/>
            <person name="Cantao M.E."/>
            <person name="Klein C.S."/>
            <person name="Guedes R.M."/>
            <person name="Coldebella A."/>
            <person name="Barcellos D.E.S.N."/>
            <person name="Mores N."/>
        </authorList>
    </citation>
    <scope>NUCLEOTIDE SEQUENCE</scope>
    <source>
        <strain evidence="2">BRMSA 1199</strain>
        <strain evidence="3">BRMSA 1201</strain>
    </source>
</reference>
<evidence type="ECO:0008006" key="4">
    <source>
        <dbReference type="Google" id="ProtNLM"/>
    </source>
</evidence>
<evidence type="ECO:0000313" key="2">
    <source>
        <dbReference type="EMBL" id="AWW87147.1"/>
    </source>
</evidence>
<keyword evidence="1" id="KW-0175">Coiled coil</keyword>